<evidence type="ECO:0000256" key="7">
    <source>
        <dbReference type="SAM" id="Phobius"/>
    </source>
</evidence>
<dbReference type="PANTHER" id="PTHR10687:SF90">
    <property type="entry name" value="SECRETORY CARRIER MEMBRANE PROTEIN"/>
    <property type="match status" value="1"/>
</dbReference>
<evidence type="ECO:0000256" key="5">
    <source>
        <dbReference type="SAM" id="Coils"/>
    </source>
</evidence>
<dbReference type="Proteomes" id="UP001388673">
    <property type="component" value="Unassembled WGS sequence"/>
</dbReference>
<dbReference type="GO" id="GO:0055038">
    <property type="term" value="C:recycling endosome membrane"/>
    <property type="evidence" value="ECO:0007669"/>
    <property type="project" value="TreeGrafter"/>
</dbReference>
<keyword evidence="4 7" id="KW-0472">Membrane</keyword>
<reference evidence="8 9" key="1">
    <citation type="journal article" date="2024" name="bioRxiv">
        <title>Comparative genomics of Cryptococcus and Kwoniella reveals pathogenesis evolution and contrasting karyotype dynamics via intercentromeric recombination or chromosome fusion.</title>
        <authorList>
            <person name="Coelho M.A."/>
            <person name="David-Palma M."/>
            <person name="Shea T."/>
            <person name="Bowers K."/>
            <person name="McGinley-Smith S."/>
            <person name="Mohammad A.W."/>
            <person name="Gnirke A."/>
            <person name="Yurkov A.M."/>
            <person name="Nowrousian M."/>
            <person name="Sun S."/>
            <person name="Cuomo C.A."/>
            <person name="Heitman J."/>
        </authorList>
    </citation>
    <scope>NUCLEOTIDE SEQUENCE [LARGE SCALE GENOMIC DNA]</scope>
    <source>
        <strain evidence="8 9">CBS 13917</strain>
    </source>
</reference>
<feature type="transmembrane region" description="Helical" evidence="7">
    <location>
        <begin position="137"/>
        <end position="158"/>
    </location>
</feature>
<evidence type="ECO:0000256" key="4">
    <source>
        <dbReference type="ARBA" id="ARBA00023136"/>
    </source>
</evidence>
<evidence type="ECO:0000256" key="3">
    <source>
        <dbReference type="ARBA" id="ARBA00022989"/>
    </source>
</evidence>
<dbReference type="EMBL" id="JBCAWK010000006">
    <property type="protein sequence ID" value="KAK8854540.1"/>
    <property type="molecule type" value="Genomic_DNA"/>
</dbReference>
<dbReference type="GeneID" id="92180537"/>
<comment type="caution">
    <text evidence="8">The sequence shown here is derived from an EMBL/GenBank/DDBJ whole genome shotgun (WGS) entry which is preliminary data.</text>
</comment>
<sequence>MSYRPAADPFGDTAAHATLDTDPFEDPAKDPFTTQVNDSTLSFTTQDTARGVGASTTNAYGDYGGGYARNDADQKAEELRRREEELNRREAEFAQRQQLAGNYQNNWPPFYPFVHYDPNIIDDPTKRQTITLIGYQWYALAATLIINLLGCIFLLISGSSEGGADMASSASYVVVIGGASFILWFRPIYLGYCRTEGKTMAVFFYIYFLFGGFHLLYSIYMFIGIPSTGSAGLINTIAMFSQGHILAAVFGTIATVGWAFQFLGGGFLYKRVWDFKNGNTDISMQNATSQLKASSIKTIVLHQSRM</sequence>
<dbReference type="Pfam" id="PF04144">
    <property type="entry name" value="SCAMP"/>
    <property type="match status" value="1"/>
</dbReference>
<name>A0AAW0YZ69_9TREE</name>
<accession>A0AAW0YZ69</accession>
<keyword evidence="9" id="KW-1185">Reference proteome</keyword>
<keyword evidence="3 7" id="KW-1133">Transmembrane helix</keyword>
<dbReference type="GO" id="GO:0032588">
    <property type="term" value="C:trans-Golgi network membrane"/>
    <property type="evidence" value="ECO:0007669"/>
    <property type="project" value="TreeGrafter"/>
</dbReference>
<dbReference type="PANTHER" id="PTHR10687">
    <property type="entry name" value="SECRETORY CARRIER-ASSOCIATED MEMBRANE PROTEIN SCAMP"/>
    <property type="match status" value="1"/>
</dbReference>
<feature type="transmembrane region" description="Helical" evidence="7">
    <location>
        <begin position="202"/>
        <end position="225"/>
    </location>
</feature>
<comment type="subcellular location">
    <subcellularLocation>
        <location evidence="1">Membrane</location>
        <topology evidence="1">Multi-pass membrane protein</topology>
    </subcellularLocation>
</comment>
<evidence type="ECO:0000313" key="9">
    <source>
        <dbReference type="Proteomes" id="UP001388673"/>
    </source>
</evidence>
<dbReference type="AlphaFoldDB" id="A0AAW0YZ69"/>
<feature type="coiled-coil region" evidence="5">
    <location>
        <begin position="69"/>
        <end position="96"/>
    </location>
</feature>
<evidence type="ECO:0000256" key="2">
    <source>
        <dbReference type="ARBA" id="ARBA00022692"/>
    </source>
</evidence>
<protein>
    <recommendedName>
        <fullName evidence="10">Scamp-domain-containing protein</fullName>
    </recommendedName>
</protein>
<evidence type="ECO:0000256" key="1">
    <source>
        <dbReference type="ARBA" id="ARBA00004141"/>
    </source>
</evidence>
<dbReference type="RefSeq" id="XP_066802778.1">
    <property type="nucleotide sequence ID" value="XM_066946386.1"/>
</dbReference>
<feature type="transmembrane region" description="Helical" evidence="7">
    <location>
        <begin position="245"/>
        <end position="269"/>
    </location>
</feature>
<feature type="region of interest" description="Disordered" evidence="6">
    <location>
        <begin position="1"/>
        <end position="36"/>
    </location>
</feature>
<evidence type="ECO:0000313" key="8">
    <source>
        <dbReference type="EMBL" id="KAK8854540.1"/>
    </source>
</evidence>
<feature type="transmembrane region" description="Helical" evidence="7">
    <location>
        <begin position="170"/>
        <end position="190"/>
    </location>
</feature>
<organism evidence="8 9">
    <name type="scientific">Kwoniella newhampshirensis</name>
    <dbReference type="NCBI Taxonomy" id="1651941"/>
    <lineage>
        <taxon>Eukaryota</taxon>
        <taxon>Fungi</taxon>
        <taxon>Dikarya</taxon>
        <taxon>Basidiomycota</taxon>
        <taxon>Agaricomycotina</taxon>
        <taxon>Tremellomycetes</taxon>
        <taxon>Tremellales</taxon>
        <taxon>Cryptococcaceae</taxon>
        <taxon>Kwoniella</taxon>
    </lineage>
</organism>
<evidence type="ECO:0000256" key="6">
    <source>
        <dbReference type="SAM" id="MobiDB-lite"/>
    </source>
</evidence>
<keyword evidence="2 7" id="KW-0812">Transmembrane</keyword>
<dbReference type="GO" id="GO:0015031">
    <property type="term" value="P:protein transport"/>
    <property type="evidence" value="ECO:0007669"/>
    <property type="project" value="InterPro"/>
</dbReference>
<keyword evidence="5" id="KW-0175">Coiled coil</keyword>
<proteinExistence type="predicted"/>
<dbReference type="InterPro" id="IPR007273">
    <property type="entry name" value="SCAMP"/>
</dbReference>
<dbReference type="KEGG" id="kne:92180537"/>
<evidence type="ECO:0008006" key="10">
    <source>
        <dbReference type="Google" id="ProtNLM"/>
    </source>
</evidence>
<gene>
    <name evidence="8" type="ORF">IAR55_003279</name>
</gene>